<gene>
    <name evidence="2" type="ORF">F3087_24615</name>
</gene>
<keyword evidence="3" id="KW-1185">Reference proteome</keyword>
<dbReference type="RefSeq" id="WP_150404404.1">
    <property type="nucleotide sequence ID" value="NZ_VXLC01000014.1"/>
</dbReference>
<accession>A0A5N0EA64</accession>
<evidence type="ECO:0000313" key="2">
    <source>
        <dbReference type="EMBL" id="KAA8885823.1"/>
    </source>
</evidence>
<feature type="transmembrane region" description="Helical" evidence="1">
    <location>
        <begin position="152"/>
        <end position="170"/>
    </location>
</feature>
<feature type="transmembrane region" description="Helical" evidence="1">
    <location>
        <begin position="100"/>
        <end position="122"/>
    </location>
</feature>
<evidence type="ECO:0000313" key="3">
    <source>
        <dbReference type="Proteomes" id="UP000323876"/>
    </source>
</evidence>
<keyword evidence="1" id="KW-0472">Membrane</keyword>
<protein>
    <submittedName>
        <fullName evidence="2">Uncharacterized protein</fullName>
    </submittedName>
</protein>
<dbReference type="EMBL" id="VXLC01000014">
    <property type="protein sequence ID" value="KAA8885823.1"/>
    <property type="molecule type" value="Genomic_DNA"/>
</dbReference>
<feature type="transmembrane region" description="Helical" evidence="1">
    <location>
        <begin position="23"/>
        <end position="43"/>
    </location>
</feature>
<keyword evidence="1" id="KW-1133">Transmembrane helix</keyword>
<feature type="transmembrane region" description="Helical" evidence="1">
    <location>
        <begin position="55"/>
        <end position="75"/>
    </location>
</feature>
<organism evidence="2 3">
    <name type="scientific">Nocardia colli</name>
    <dbReference type="NCBI Taxonomy" id="2545717"/>
    <lineage>
        <taxon>Bacteria</taxon>
        <taxon>Bacillati</taxon>
        <taxon>Actinomycetota</taxon>
        <taxon>Actinomycetes</taxon>
        <taxon>Mycobacteriales</taxon>
        <taxon>Nocardiaceae</taxon>
        <taxon>Nocardia</taxon>
    </lineage>
</organism>
<proteinExistence type="predicted"/>
<evidence type="ECO:0000256" key="1">
    <source>
        <dbReference type="SAM" id="Phobius"/>
    </source>
</evidence>
<dbReference type="AlphaFoldDB" id="A0A5N0EA64"/>
<name>A0A5N0EA64_9NOCA</name>
<keyword evidence="1" id="KW-0812">Transmembrane</keyword>
<sequence>MTPDPSEDGNSALATLTTKRQSGVNTLAAILVGLFIAIMWGFYGDQVPVPRQTFVVYLICAILGMLVIGAGTTMIDDTVEAVRNAAAVRPARERTELPPWVYWVFVWSSSTAQFLALAFLVMQTGGLEHSPYVPILATSIALAPNAMNPGKFMGSIIVLWLFAGFLLATMAFEHPMLRELAQAPPSSMHFWMNFGTISIAIMVALGIKVIRRRHLG</sequence>
<comment type="caution">
    <text evidence="2">The sequence shown here is derived from an EMBL/GenBank/DDBJ whole genome shotgun (WGS) entry which is preliminary data.</text>
</comment>
<dbReference type="Proteomes" id="UP000323876">
    <property type="component" value="Unassembled WGS sequence"/>
</dbReference>
<feature type="transmembrane region" description="Helical" evidence="1">
    <location>
        <begin position="190"/>
        <end position="210"/>
    </location>
</feature>
<reference evidence="2 3" key="1">
    <citation type="submission" date="2019-09" db="EMBL/GenBank/DDBJ databases">
        <authorList>
            <person name="Wang X."/>
        </authorList>
    </citation>
    <scope>NUCLEOTIDE SEQUENCE [LARGE SCALE GENOMIC DNA]</scope>
    <source>
        <strain evidence="2 3">CICC 11023</strain>
    </source>
</reference>